<accession>A0A4R4UXQ4</accession>
<sequence length="71" mass="7676">MGTSMPKNGRRDFYSVRRAAWILNLPSSAVSRAIRVGELRAEPRNGRLLIPASELTRLLAGAAVAQDGGQK</sequence>
<gene>
    <name evidence="1" type="ORF">E1161_04200</name>
</gene>
<proteinExistence type="predicted"/>
<keyword evidence="2" id="KW-1185">Reference proteome</keyword>
<comment type="caution">
    <text evidence="1">The sequence shown here is derived from an EMBL/GenBank/DDBJ whole genome shotgun (WGS) entry which is preliminary data.</text>
</comment>
<dbReference type="Proteomes" id="UP000294744">
    <property type="component" value="Unassembled WGS sequence"/>
</dbReference>
<dbReference type="OrthoDB" id="3699088at2"/>
<organism evidence="1 2">
    <name type="scientific">Saccharopolyspora aridisoli</name>
    <dbReference type="NCBI Taxonomy" id="2530385"/>
    <lineage>
        <taxon>Bacteria</taxon>
        <taxon>Bacillati</taxon>
        <taxon>Actinomycetota</taxon>
        <taxon>Actinomycetes</taxon>
        <taxon>Pseudonocardiales</taxon>
        <taxon>Pseudonocardiaceae</taxon>
        <taxon>Saccharopolyspora</taxon>
    </lineage>
</organism>
<protein>
    <submittedName>
        <fullName evidence="1">Helix-turn-helix domain-containing protein</fullName>
    </submittedName>
</protein>
<dbReference type="AlphaFoldDB" id="A0A4R4UXQ4"/>
<evidence type="ECO:0000313" key="1">
    <source>
        <dbReference type="EMBL" id="TDC95396.1"/>
    </source>
</evidence>
<evidence type="ECO:0000313" key="2">
    <source>
        <dbReference type="Proteomes" id="UP000294744"/>
    </source>
</evidence>
<name>A0A4R4UXQ4_9PSEU</name>
<dbReference type="EMBL" id="SMKV01000004">
    <property type="protein sequence ID" value="TDC95396.1"/>
    <property type="molecule type" value="Genomic_DNA"/>
</dbReference>
<reference evidence="1 2" key="1">
    <citation type="submission" date="2019-03" db="EMBL/GenBank/DDBJ databases">
        <title>Draft genome sequences of novel Actinobacteria.</title>
        <authorList>
            <person name="Sahin N."/>
            <person name="Ay H."/>
            <person name="Saygin H."/>
        </authorList>
    </citation>
    <scope>NUCLEOTIDE SEQUENCE [LARGE SCALE GENOMIC DNA]</scope>
    <source>
        <strain evidence="1 2">16K404</strain>
    </source>
</reference>